<gene>
    <name evidence="2" type="ORF">EHS25_006884</name>
</gene>
<evidence type="ECO:0000313" key="2">
    <source>
        <dbReference type="EMBL" id="RSH81353.1"/>
    </source>
</evidence>
<comment type="caution">
    <text evidence="2">The sequence shown here is derived from an EMBL/GenBank/DDBJ whole genome shotgun (WGS) entry which is preliminary data.</text>
</comment>
<dbReference type="PANTHER" id="PTHR37563:SF2">
    <property type="entry name" value="PHYTANOYL-COA DIOXYGENASE FAMILY PROTEIN (AFU_ORTHOLOGUE AFUA_2G03330)"/>
    <property type="match status" value="1"/>
</dbReference>
<feature type="region of interest" description="Disordered" evidence="1">
    <location>
        <begin position="13"/>
        <end position="43"/>
    </location>
</feature>
<dbReference type="OrthoDB" id="407832at2759"/>
<dbReference type="PANTHER" id="PTHR37563">
    <property type="entry name" value="PHYTANOYL-COA DIOXYGENASE FAMILY PROTEIN (AFU_ORTHOLOGUE AFUA_2G03330)"/>
    <property type="match status" value="1"/>
</dbReference>
<dbReference type="Gene3D" id="2.60.120.620">
    <property type="entry name" value="q2cbj1_9rhob like domain"/>
    <property type="match status" value="1"/>
</dbReference>
<reference evidence="2 3" key="1">
    <citation type="submission" date="2018-11" db="EMBL/GenBank/DDBJ databases">
        <title>Genome sequence of Saitozyma podzolica DSM 27192.</title>
        <authorList>
            <person name="Aliyu H."/>
            <person name="Gorte O."/>
            <person name="Ochsenreither K."/>
        </authorList>
    </citation>
    <scope>NUCLEOTIDE SEQUENCE [LARGE SCALE GENOMIC DNA]</scope>
    <source>
        <strain evidence="2 3">DSM 27192</strain>
    </source>
</reference>
<proteinExistence type="predicted"/>
<accession>A0A427XRC3</accession>
<sequence length="330" mass="36636">MLSRAVAKCSRSPVVRAGRSTRAPGLAGAASFSTSRPSQLTSISPSRDELLNARLSQRHTQSALEAFHRDGLVVIEDVVSHKDIDRLNDVMVRDAHRLMARGKDGPFNYNLGNLQQSPPYDPDVFKRNIFVNPFATQLTSAILGGRPTMSFVSANTAVKAEEGQPVHSDADFEHPKIPFAAVVNVGLVDMFPTNGSTQVWLGTHRDTDLSCQEGAHGERASGRIRRDLLDKRAEVSPPVQPTIKKGSIIIRDLRLWHAGMPNRTDTIRVMLAMIHFAPWYRQRMTLRLPRGLRPVLESDPNLGVAAEWVDEEVDHLQAMYGNAFDFSQDE</sequence>
<dbReference type="Pfam" id="PF05721">
    <property type="entry name" value="PhyH"/>
    <property type="match status" value="1"/>
</dbReference>
<feature type="compositionally biased region" description="Polar residues" evidence="1">
    <location>
        <begin position="31"/>
        <end position="43"/>
    </location>
</feature>
<dbReference type="InterPro" id="IPR008775">
    <property type="entry name" value="Phytyl_CoA_dOase-like"/>
</dbReference>
<name>A0A427XRC3_9TREE</name>
<organism evidence="2 3">
    <name type="scientific">Saitozyma podzolica</name>
    <dbReference type="NCBI Taxonomy" id="1890683"/>
    <lineage>
        <taxon>Eukaryota</taxon>
        <taxon>Fungi</taxon>
        <taxon>Dikarya</taxon>
        <taxon>Basidiomycota</taxon>
        <taxon>Agaricomycotina</taxon>
        <taxon>Tremellomycetes</taxon>
        <taxon>Tremellales</taxon>
        <taxon>Trimorphomycetaceae</taxon>
        <taxon>Saitozyma</taxon>
    </lineage>
</organism>
<evidence type="ECO:0000313" key="3">
    <source>
        <dbReference type="Proteomes" id="UP000279259"/>
    </source>
</evidence>
<evidence type="ECO:0000256" key="1">
    <source>
        <dbReference type="SAM" id="MobiDB-lite"/>
    </source>
</evidence>
<dbReference type="EMBL" id="RSCD01000031">
    <property type="protein sequence ID" value="RSH81353.1"/>
    <property type="molecule type" value="Genomic_DNA"/>
</dbReference>
<dbReference type="AlphaFoldDB" id="A0A427XRC3"/>
<evidence type="ECO:0008006" key="4">
    <source>
        <dbReference type="Google" id="ProtNLM"/>
    </source>
</evidence>
<protein>
    <recommendedName>
        <fullName evidence="4">Phytanoyl-CoA dioxygenase</fullName>
    </recommendedName>
</protein>
<dbReference type="Proteomes" id="UP000279259">
    <property type="component" value="Unassembled WGS sequence"/>
</dbReference>
<keyword evidence="3" id="KW-1185">Reference proteome</keyword>
<dbReference type="SUPFAM" id="SSF51197">
    <property type="entry name" value="Clavaminate synthase-like"/>
    <property type="match status" value="1"/>
</dbReference>
<dbReference type="InterPro" id="IPR051961">
    <property type="entry name" value="Fungal_Metabolite_Diox"/>
</dbReference>